<keyword evidence="1" id="KW-0328">Glycosyltransferase</keyword>
<sequence length="537" mass="57075">MVWARVCLALAASIPQGQYHRGVRYVPTTDIASKRPACPSDPRSPCPVGLTEQAHLTHGARRGAHDALPEFVACTVSRGVLRARSACLHNGTLYLRTHGGSPERARTLVWRSGLVPWAIRGAMDTHVREWSGEWPAEAGRPRWHAGTWVLALPEDVRHTPNNMWHAWMMLRQLAQTLDAAQLAGADAHVILARRTRSIGAPASPMNVLWRLALSDEREPRRARVFLPPVERGAGLPSSVDAACFDDLVAEVGVHDGVEHEPPRDPPSALDALCARQPLRRAGDDPARAAAGAGLLSETVDRALGTVGQPRRVRRCADAGWAQPRITVIQRLGMSRSIANVGYLVATLHVLGAHVTVVALECLCIAEQIAIVANSSTLIGAHGAGLGHGNALPDDAAVIELRASPCNATLRRTPMNFRPRHAIVGAPRVATVIGANCSRHDGPWAPNAKALVIADIDAIVRAVARLDPIGFRGGASDVTSLHFFVPKASGTPALPAAATARTTPPGPGPLASHAPHSDNASATMTRLQGASRTLHARA</sequence>
<feature type="compositionally biased region" description="Polar residues" evidence="4">
    <location>
        <begin position="517"/>
        <end position="530"/>
    </location>
</feature>
<feature type="domain" description="Glycosyltransferase 61 catalytic" evidence="5">
    <location>
        <begin position="322"/>
        <end position="397"/>
    </location>
</feature>
<dbReference type="Proteomes" id="UP000751190">
    <property type="component" value="Unassembled WGS sequence"/>
</dbReference>
<comment type="caution">
    <text evidence="6">The sequence shown here is derived from an EMBL/GenBank/DDBJ whole genome shotgun (WGS) entry which is preliminary data.</text>
</comment>
<gene>
    <name evidence="6" type="ORF">KFE25_005384</name>
</gene>
<evidence type="ECO:0000256" key="4">
    <source>
        <dbReference type="SAM" id="MobiDB-lite"/>
    </source>
</evidence>
<organism evidence="6 7">
    <name type="scientific">Diacronema lutheri</name>
    <name type="common">Unicellular marine alga</name>
    <name type="synonym">Monochrysis lutheri</name>
    <dbReference type="NCBI Taxonomy" id="2081491"/>
    <lineage>
        <taxon>Eukaryota</taxon>
        <taxon>Haptista</taxon>
        <taxon>Haptophyta</taxon>
        <taxon>Pavlovophyceae</taxon>
        <taxon>Pavlovales</taxon>
        <taxon>Pavlovaceae</taxon>
        <taxon>Diacronema</taxon>
    </lineage>
</organism>
<feature type="region of interest" description="Disordered" evidence="4">
    <location>
        <begin position="494"/>
        <end position="537"/>
    </location>
</feature>
<dbReference type="EMBL" id="JAGTXO010000009">
    <property type="protein sequence ID" value="KAG8465814.1"/>
    <property type="molecule type" value="Genomic_DNA"/>
</dbReference>
<keyword evidence="3" id="KW-0325">Glycoprotein</keyword>
<dbReference type="AlphaFoldDB" id="A0A8J5XSM6"/>
<dbReference type="PANTHER" id="PTHR20961">
    <property type="entry name" value="GLYCOSYLTRANSFERASE"/>
    <property type="match status" value="1"/>
</dbReference>
<dbReference type="Pfam" id="PF04577">
    <property type="entry name" value="Glyco_transf_61"/>
    <property type="match status" value="1"/>
</dbReference>
<evidence type="ECO:0000259" key="5">
    <source>
        <dbReference type="Pfam" id="PF04577"/>
    </source>
</evidence>
<name>A0A8J5XSM6_DIALT</name>
<evidence type="ECO:0000256" key="3">
    <source>
        <dbReference type="ARBA" id="ARBA00023180"/>
    </source>
</evidence>
<evidence type="ECO:0000256" key="2">
    <source>
        <dbReference type="ARBA" id="ARBA00022679"/>
    </source>
</evidence>
<protein>
    <recommendedName>
        <fullName evidence="5">Glycosyltransferase 61 catalytic domain-containing protein</fullName>
    </recommendedName>
</protein>
<reference evidence="6" key="1">
    <citation type="submission" date="2021-05" db="EMBL/GenBank/DDBJ databases">
        <title>The genome of the haptophyte Pavlova lutheri (Diacronema luteri, Pavlovales) - a model for lipid biosynthesis in eukaryotic algae.</title>
        <authorList>
            <person name="Hulatt C.J."/>
            <person name="Posewitz M.C."/>
        </authorList>
    </citation>
    <scope>NUCLEOTIDE SEQUENCE</scope>
    <source>
        <strain evidence="6">NIVA-4/92</strain>
    </source>
</reference>
<dbReference type="GO" id="GO:0016757">
    <property type="term" value="F:glycosyltransferase activity"/>
    <property type="evidence" value="ECO:0007669"/>
    <property type="project" value="UniProtKB-KW"/>
</dbReference>
<proteinExistence type="predicted"/>
<keyword evidence="7" id="KW-1185">Reference proteome</keyword>
<accession>A0A8J5XSM6</accession>
<keyword evidence="2" id="KW-0808">Transferase</keyword>
<dbReference type="InterPro" id="IPR007657">
    <property type="entry name" value="Glycosyltransferase_61"/>
</dbReference>
<evidence type="ECO:0000313" key="7">
    <source>
        <dbReference type="Proteomes" id="UP000751190"/>
    </source>
</evidence>
<dbReference type="InterPro" id="IPR049625">
    <property type="entry name" value="Glyco_transf_61_cat"/>
</dbReference>
<evidence type="ECO:0000313" key="6">
    <source>
        <dbReference type="EMBL" id="KAG8465814.1"/>
    </source>
</evidence>
<evidence type="ECO:0000256" key="1">
    <source>
        <dbReference type="ARBA" id="ARBA00022676"/>
    </source>
</evidence>